<reference evidence="1 2" key="1">
    <citation type="submission" date="2013-07" db="EMBL/GenBank/DDBJ databases">
        <title>Comparative Genomic and Metabolomic Analysis of Twelve Strains of Pseudoalteromonas luteoviolacea.</title>
        <authorList>
            <person name="Vynne N.G."/>
            <person name="Mansson M."/>
            <person name="Gram L."/>
        </authorList>
    </citation>
    <scope>NUCLEOTIDE SEQUENCE [LARGE SCALE GENOMIC DNA]</scope>
    <source>
        <strain evidence="1 2">CPMOR-1</strain>
    </source>
</reference>
<evidence type="ECO:0000313" key="2">
    <source>
        <dbReference type="Proteomes" id="UP000076486"/>
    </source>
</evidence>
<proteinExistence type="predicted"/>
<dbReference type="SUPFAM" id="SSF88713">
    <property type="entry name" value="Glycoside hydrolase/deacetylase"/>
    <property type="match status" value="1"/>
</dbReference>
<evidence type="ECO:0000313" key="1">
    <source>
        <dbReference type="EMBL" id="KZN58236.1"/>
    </source>
</evidence>
<dbReference type="EMBL" id="AUYC01000084">
    <property type="protein sequence ID" value="KZN58236.1"/>
    <property type="molecule type" value="Genomic_DNA"/>
</dbReference>
<sequence length="300" mass="34196">MRFAIRDDDVNYHFSEQFLADSLDGVSNICPVTLAVVPWYQGNWKQNIELFESLGSTGITDDVIQAIKQDNDIYRIDDNQALMHYLTQELEAGRVSIAQHGIYHQNNDKVVPKFAKNFGIGAEFYTTCDLSDELSSSNQYLNGVFDCDVAFFTPPQNLLSEKGLDALLSNDMSVCGYLPSAKNYGLFSKYFSTVNFLRVFKHQLFNRKTKRPYPYAIKFGEGYFIEHVSLQPSTSIDDIKDAIDFVAKKGGDFVLSTHTYGFNHKMLNSDKTMKEALIDLLEYVQTNHDVKFVTMNEILR</sequence>
<dbReference type="AlphaFoldDB" id="A0A167HKG8"/>
<dbReference type="InterPro" id="IPR011330">
    <property type="entry name" value="Glyco_hydro/deAcase_b/a-brl"/>
</dbReference>
<accession>A0A167HKG8</accession>
<protein>
    <recommendedName>
        <fullName evidence="3">NodB homology domain-containing protein</fullName>
    </recommendedName>
</protein>
<dbReference type="PATRIC" id="fig|1365248.3.peg.5112"/>
<gene>
    <name evidence="1" type="ORF">N473_05705</name>
</gene>
<dbReference type="Gene3D" id="3.20.20.370">
    <property type="entry name" value="Glycoside hydrolase/deacetylase"/>
    <property type="match status" value="1"/>
</dbReference>
<organism evidence="1 2">
    <name type="scientific">Pseudoalteromonas luteoviolacea CPMOR-1</name>
    <dbReference type="NCBI Taxonomy" id="1365248"/>
    <lineage>
        <taxon>Bacteria</taxon>
        <taxon>Pseudomonadati</taxon>
        <taxon>Pseudomonadota</taxon>
        <taxon>Gammaproteobacteria</taxon>
        <taxon>Alteromonadales</taxon>
        <taxon>Pseudoalteromonadaceae</taxon>
        <taxon>Pseudoalteromonas</taxon>
    </lineage>
</organism>
<dbReference type="RefSeq" id="WP_063370152.1">
    <property type="nucleotide sequence ID" value="NZ_AUYC01000084.1"/>
</dbReference>
<dbReference type="GO" id="GO:0005975">
    <property type="term" value="P:carbohydrate metabolic process"/>
    <property type="evidence" value="ECO:0007669"/>
    <property type="project" value="InterPro"/>
</dbReference>
<dbReference type="Proteomes" id="UP000076486">
    <property type="component" value="Unassembled WGS sequence"/>
</dbReference>
<name>A0A167HKG8_9GAMM</name>
<evidence type="ECO:0008006" key="3">
    <source>
        <dbReference type="Google" id="ProtNLM"/>
    </source>
</evidence>
<comment type="caution">
    <text evidence="1">The sequence shown here is derived from an EMBL/GenBank/DDBJ whole genome shotgun (WGS) entry which is preliminary data.</text>
</comment>